<keyword evidence="5 9" id="KW-0732">Signal</keyword>
<reference evidence="11 12" key="1">
    <citation type="submission" date="2020-03" db="EMBL/GenBank/DDBJ databases">
        <authorList>
            <consortium name="Genoscope - CEA"/>
            <person name="William W."/>
        </authorList>
    </citation>
    <scope>NUCLEOTIDE SEQUENCE [LARGE SCALE GENOMIC DNA]</scope>
    <source>
        <strain evidence="12">DSM 16959</strain>
    </source>
</reference>
<keyword evidence="4 8" id="KW-0479">Metal-binding</keyword>
<dbReference type="InterPro" id="IPR036909">
    <property type="entry name" value="Cyt_c-like_dom_sf"/>
</dbReference>
<evidence type="ECO:0000256" key="3">
    <source>
        <dbReference type="ARBA" id="ARBA00022617"/>
    </source>
</evidence>
<gene>
    <name evidence="11" type="ORF">DENOEST_0328</name>
</gene>
<comment type="similarity">
    <text evidence="2">Belongs to the bacterial PQQ dehydrogenase family.</text>
</comment>
<evidence type="ECO:0000256" key="6">
    <source>
        <dbReference type="ARBA" id="ARBA00023002"/>
    </source>
</evidence>
<evidence type="ECO:0000256" key="4">
    <source>
        <dbReference type="ARBA" id="ARBA00022723"/>
    </source>
</evidence>
<dbReference type="Pfam" id="PF13442">
    <property type="entry name" value="Cytochrome_CBB3"/>
    <property type="match status" value="1"/>
</dbReference>
<dbReference type="Gene3D" id="2.140.10.10">
    <property type="entry name" value="Quinoprotein alcohol dehydrogenase-like superfamily"/>
    <property type="match status" value="2"/>
</dbReference>
<dbReference type="SMART" id="SM00564">
    <property type="entry name" value="PQQ"/>
    <property type="match status" value="7"/>
</dbReference>
<proteinExistence type="inferred from homology"/>
<dbReference type="SUPFAM" id="SSF50998">
    <property type="entry name" value="Quinoprotein alcohol dehydrogenase-like"/>
    <property type="match status" value="1"/>
</dbReference>
<keyword evidence="3 8" id="KW-0349">Heme</keyword>
<dbReference type="Pfam" id="PF13360">
    <property type="entry name" value="PQQ_2"/>
    <property type="match status" value="1"/>
</dbReference>
<dbReference type="Gene3D" id="1.10.760.10">
    <property type="entry name" value="Cytochrome c-like domain"/>
    <property type="match status" value="1"/>
</dbReference>
<feature type="signal peptide" evidence="9">
    <location>
        <begin position="1"/>
        <end position="34"/>
    </location>
</feature>
<evidence type="ECO:0000256" key="5">
    <source>
        <dbReference type="ARBA" id="ARBA00022729"/>
    </source>
</evidence>
<dbReference type="PROSITE" id="PS51007">
    <property type="entry name" value="CYTC"/>
    <property type="match status" value="1"/>
</dbReference>
<evidence type="ECO:0000313" key="12">
    <source>
        <dbReference type="Proteomes" id="UP000515733"/>
    </source>
</evidence>
<comment type="cofactor">
    <cofactor evidence="1">
        <name>pyrroloquinoline quinone</name>
        <dbReference type="ChEBI" id="CHEBI:58442"/>
    </cofactor>
</comment>
<sequence>MTKMMQNMITTKALRRLPMAVMACVSLGYGIAQGAGSAFAPGSEEDAVVGKRGAEIFAQRCATCHDHPQGRIPPTAALAYRGPDSVVRTLSHGAMKPMAAGLGPEDFRALAAHLTGRQPGKGPQPTANLCAQPGAPVRISSQDWPMLEKNGAGERYQPDAGLAPADVSRLKLKWAFAYPGSAAGGPVVAGGRVFLASGSGEVHSLDAQTGCSYWSYPTERLIRRVTVGAPATAPYQAHVFFGDDQGFVYALDASSGKLLWKTQVEDHVLTRITAAPTLSGDQLFVPVSSIEDPLTHDPDYPCCTFRGSVVALDAVTGRFQWKTHTIAEPSRLTGQFTPSGKPLSSPAGAAIWTPLVVDDKRGLIYAATGESYTMDNPPGAYAIMAFDKKTGAVRWQRSVLPGDKERFAYCEKHGYTDCRNVFGFGSPPLLATLKNGRQLLVAGQKYGMVYAMDPDRGGRLVWRKRVAFGGDVGGIMYGMASAEDTVYVPVGDVHAPQGGNKGALVKLDLSSGKTLWRADAPPPVCSWGEQGCSAAQSSSVTLMPGIAFLGSWDGHIRAYRTQDGVVVWNMDTAGNTPAVNGVDAVGGAVSGYSQVLAKGALYVTSGAATQLRPGNALLVFTPDGK</sequence>
<feature type="domain" description="Cytochrome c" evidence="10">
    <location>
        <begin position="48"/>
        <end position="118"/>
    </location>
</feature>
<keyword evidence="7 8" id="KW-0408">Iron</keyword>
<dbReference type="InterPro" id="IPR002372">
    <property type="entry name" value="PQQ_rpt_dom"/>
</dbReference>
<evidence type="ECO:0000313" key="11">
    <source>
        <dbReference type="EMBL" id="CAB1367500.1"/>
    </source>
</evidence>
<dbReference type="PANTHER" id="PTHR32303">
    <property type="entry name" value="QUINOPROTEIN ALCOHOL DEHYDROGENASE (CYTOCHROME C)"/>
    <property type="match status" value="1"/>
</dbReference>
<dbReference type="SUPFAM" id="SSF46626">
    <property type="entry name" value="Cytochrome c"/>
    <property type="match status" value="1"/>
</dbReference>
<dbReference type="InterPro" id="IPR009056">
    <property type="entry name" value="Cyt_c-like_dom"/>
</dbReference>
<dbReference type="AlphaFoldDB" id="A0A6S6XS22"/>
<evidence type="ECO:0000256" key="1">
    <source>
        <dbReference type="ARBA" id="ARBA00001931"/>
    </source>
</evidence>
<evidence type="ECO:0000259" key="10">
    <source>
        <dbReference type="PROSITE" id="PS51007"/>
    </source>
</evidence>
<protein>
    <recommendedName>
        <fullName evidence="10">Cytochrome c domain-containing protein</fullName>
    </recommendedName>
</protein>
<dbReference type="GO" id="GO:0046872">
    <property type="term" value="F:metal ion binding"/>
    <property type="evidence" value="ECO:0007669"/>
    <property type="project" value="UniProtKB-KW"/>
</dbReference>
<dbReference type="InterPro" id="IPR018391">
    <property type="entry name" value="PQQ_b-propeller_rpt"/>
</dbReference>
<keyword evidence="12" id="KW-1185">Reference proteome</keyword>
<dbReference type="PANTHER" id="PTHR32303:SF10">
    <property type="entry name" value="OUTER MEMBRANE PROTEIN ASSEMBLY FACTOR BAMB"/>
    <property type="match status" value="1"/>
</dbReference>
<evidence type="ECO:0000256" key="7">
    <source>
        <dbReference type="ARBA" id="ARBA00023004"/>
    </source>
</evidence>
<dbReference type="GO" id="GO:0009055">
    <property type="term" value="F:electron transfer activity"/>
    <property type="evidence" value="ECO:0007669"/>
    <property type="project" value="InterPro"/>
</dbReference>
<feature type="chain" id="PRO_5027641440" description="Cytochrome c domain-containing protein" evidence="9">
    <location>
        <begin position="35"/>
        <end position="625"/>
    </location>
</feature>
<dbReference type="KEGG" id="doe:DENOEST_0328"/>
<dbReference type="EMBL" id="LR778301">
    <property type="protein sequence ID" value="CAB1367500.1"/>
    <property type="molecule type" value="Genomic_DNA"/>
</dbReference>
<name>A0A6S6XS22_9PROT</name>
<keyword evidence="6" id="KW-0560">Oxidoreductase</keyword>
<accession>A0A6S6XS22</accession>
<dbReference type="Proteomes" id="UP000515733">
    <property type="component" value="Chromosome"/>
</dbReference>
<evidence type="ECO:0000256" key="9">
    <source>
        <dbReference type="SAM" id="SignalP"/>
    </source>
</evidence>
<evidence type="ECO:0000256" key="8">
    <source>
        <dbReference type="PROSITE-ProRule" id="PRU00433"/>
    </source>
</evidence>
<dbReference type="GO" id="GO:0016491">
    <property type="term" value="F:oxidoreductase activity"/>
    <property type="evidence" value="ECO:0007669"/>
    <property type="project" value="UniProtKB-KW"/>
</dbReference>
<dbReference type="Pfam" id="PF01011">
    <property type="entry name" value="PQQ"/>
    <property type="match status" value="1"/>
</dbReference>
<organism evidence="11 12">
    <name type="scientific">Denitratisoma oestradiolicum</name>
    <dbReference type="NCBI Taxonomy" id="311182"/>
    <lineage>
        <taxon>Bacteria</taxon>
        <taxon>Pseudomonadati</taxon>
        <taxon>Pseudomonadota</taxon>
        <taxon>Betaproteobacteria</taxon>
        <taxon>Nitrosomonadales</taxon>
        <taxon>Sterolibacteriaceae</taxon>
        <taxon>Denitratisoma</taxon>
    </lineage>
</organism>
<evidence type="ECO:0000256" key="2">
    <source>
        <dbReference type="ARBA" id="ARBA00008156"/>
    </source>
</evidence>
<dbReference type="GO" id="GO:0020037">
    <property type="term" value="F:heme binding"/>
    <property type="evidence" value="ECO:0007669"/>
    <property type="project" value="InterPro"/>
</dbReference>
<dbReference type="InterPro" id="IPR011047">
    <property type="entry name" value="Quinoprotein_ADH-like_sf"/>
</dbReference>